<name>A0ACA9PP17_9GLOM</name>
<evidence type="ECO:0000313" key="2">
    <source>
        <dbReference type="Proteomes" id="UP000789525"/>
    </source>
</evidence>
<feature type="non-terminal residue" evidence="1">
    <location>
        <position position="1"/>
    </location>
</feature>
<organism evidence="1 2">
    <name type="scientific">Acaulospora colombiana</name>
    <dbReference type="NCBI Taxonomy" id="27376"/>
    <lineage>
        <taxon>Eukaryota</taxon>
        <taxon>Fungi</taxon>
        <taxon>Fungi incertae sedis</taxon>
        <taxon>Mucoromycota</taxon>
        <taxon>Glomeromycotina</taxon>
        <taxon>Glomeromycetes</taxon>
        <taxon>Diversisporales</taxon>
        <taxon>Acaulosporaceae</taxon>
        <taxon>Acaulospora</taxon>
    </lineage>
</organism>
<gene>
    <name evidence="1" type="ORF">ACOLOM_LOCUS10855</name>
</gene>
<protein>
    <submittedName>
        <fullName evidence="1">7155_t:CDS:1</fullName>
    </submittedName>
</protein>
<accession>A0ACA9PP17</accession>
<comment type="caution">
    <text evidence="1">The sequence shown here is derived from an EMBL/GenBank/DDBJ whole genome shotgun (WGS) entry which is preliminary data.</text>
</comment>
<reference evidence="1" key="1">
    <citation type="submission" date="2021-06" db="EMBL/GenBank/DDBJ databases">
        <authorList>
            <person name="Kallberg Y."/>
            <person name="Tangrot J."/>
            <person name="Rosling A."/>
        </authorList>
    </citation>
    <scope>NUCLEOTIDE SEQUENCE</scope>
    <source>
        <strain evidence="1">CL356</strain>
    </source>
</reference>
<sequence length="141" mass="15877">AKLEYERNVALWEERKSRKKLEGDGKLPNGMDGVEPTNPLPPPTQHTMDDHDKEGEGDDGEDDKDKAPATRYRLNEAMRVECLSSSSHLEGSKELVSDQSQRKELYKKILQAFPDVSMMKKKMESLTGPKPEENRPAAIPA</sequence>
<dbReference type="Proteomes" id="UP000789525">
    <property type="component" value="Unassembled WGS sequence"/>
</dbReference>
<evidence type="ECO:0000313" key="1">
    <source>
        <dbReference type="EMBL" id="CAG8714922.1"/>
    </source>
</evidence>
<dbReference type="EMBL" id="CAJVPT010036567">
    <property type="protein sequence ID" value="CAG8714922.1"/>
    <property type="molecule type" value="Genomic_DNA"/>
</dbReference>
<proteinExistence type="predicted"/>
<keyword evidence="2" id="KW-1185">Reference proteome</keyword>